<sequence>MKTILKTILLLIIFLSSNIVGIASGELFNINSSEVKEIAGKFSMQGHENHDLATCATKQRYYEDIAELLNEGKTEQEILDYYYSMYGEEGLIVPEKSGFSLTAWITPFFVLGVASFALFIGFKKIIINQKLARSEKTKEEDVEDEIVKSIIDEERKKYY</sequence>
<keyword evidence="8" id="KW-1185">Reference proteome</keyword>
<evidence type="ECO:0000256" key="4">
    <source>
        <dbReference type="ARBA" id="ARBA00023004"/>
    </source>
</evidence>
<dbReference type="GO" id="GO:0046872">
    <property type="term" value="F:metal ion binding"/>
    <property type="evidence" value="ECO:0007669"/>
    <property type="project" value="UniProtKB-KW"/>
</dbReference>
<keyword evidence="5" id="KW-0472">Membrane</keyword>
<dbReference type="STRING" id="472963.BKP45_09150"/>
<evidence type="ECO:0000256" key="5">
    <source>
        <dbReference type="RuleBase" id="RU364112"/>
    </source>
</evidence>
<keyword evidence="2 5" id="KW-0349">Heme</keyword>
<proteinExistence type="inferred from homology"/>
<evidence type="ECO:0000313" key="8">
    <source>
        <dbReference type="Proteomes" id="UP000180057"/>
    </source>
</evidence>
<dbReference type="EMBL" id="MLQS01000012">
    <property type="protein sequence ID" value="OIJ20405.1"/>
    <property type="molecule type" value="Genomic_DNA"/>
</dbReference>
<keyword evidence="5" id="KW-0732">Signal</keyword>
<dbReference type="AlphaFoldDB" id="A0A1S2M9Q2"/>
<comment type="caution">
    <text evidence="7">The sequence shown here is derived from an EMBL/GenBank/DDBJ whole genome shotgun (WGS) entry which is preliminary data.</text>
</comment>
<evidence type="ECO:0000259" key="6">
    <source>
        <dbReference type="Pfam" id="PF03918"/>
    </source>
</evidence>
<name>A0A1S2M9Q2_9BACI</name>
<keyword evidence="5" id="KW-0812">Transmembrane</keyword>
<dbReference type="InterPro" id="IPR038297">
    <property type="entry name" value="CcmH/CycL/NrfF/Ccl2_sf"/>
</dbReference>
<keyword evidence="4 5" id="KW-0408">Iron</keyword>
<dbReference type="InterPro" id="IPR005616">
    <property type="entry name" value="CcmH/CycL/Ccl2/NrfF_N"/>
</dbReference>
<dbReference type="RefSeq" id="WP_071389409.1">
    <property type="nucleotide sequence ID" value="NZ_MLQS01000012.1"/>
</dbReference>
<reference evidence="7 8" key="1">
    <citation type="submission" date="2016-10" db="EMBL/GenBank/DDBJ databases">
        <title>Draft genome sequences of four alkaliphilic bacteria belonging to the Anaerobacillus genus.</title>
        <authorList>
            <person name="Bassil N.M."/>
            <person name="Lloyd J.R."/>
        </authorList>
    </citation>
    <scope>NUCLEOTIDE SEQUENCE [LARGE SCALE GENOMIC DNA]</scope>
    <source>
        <strain evidence="7 8">DSM 22531</strain>
    </source>
</reference>
<feature type="domain" description="CcmH/CycL/Ccl2/NrfF N-terminal" evidence="6">
    <location>
        <begin position="63"/>
        <end position="133"/>
    </location>
</feature>
<feature type="transmembrane region" description="Helical" evidence="5">
    <location>
        <begin position="101"/>
        <end position="122"/>
    </location>
</feature>
<gene>
    <name evidence="7" type="ORF">BKP45_09150</name>
</gene>
<organism evidence="7 8">
    <name type="scientific">Anaerobacillus alkalidiazotrophicus</name>
    <dbReference type="NCBI Taxonomy" id="472963"/>
    <lineage>
        <taxon>Bacteria</taxon>
        <taxon>Bacillati</taxon>
        <taxon>Bacillota</taxon>
        <taxon>Bacilli</taxon>
        <taxon>Bacillales</taxon>
        <taxon>Bacillaceae</taxon>
        <taxon>Anaerobacillus</taxon>
    </lineage>
</organism>
<comment type="similarity">
    <text evidence="1 5">Belongs to the CcmH/CycL/Ccl2/NrfF family.</text>
</comment>
<dbReference type="Gene3D" id="1.10.8.640">
    <property type="entry name" value="Cytochrome C biogenesis protein"/>
    <property type="match status" value="1"/>
</dbReference>
<evidence type="ECO:0000256" key="1">
    <source>
        <dbReference type="ARBA" id="ARBA00010342"/>
    </source>
</evidence>
<protein>
    <recommendedName>
        <fullName evidence="5">Cytochrome c-type biogenesis protein</fullName>
    </recommendedName>
</protein>
<dbReference type="Proteomes" id="UP000180057">
    <property type="component" value="Unassembled WGS sequence"/>
</dbReference>
<accession>A0A1S2M9Q2</accession>
<evidence type="ECO:0000256" key="3">
    <source>
        <dbReference type="ARBA" id="ARBA00022723"/>
    </source>
</evidence>
<keyword evidence="5" id="KW-1133">Transmembrane helix</keyword>
<comment type="function">
    <text evidence="5">Possible subunit of a heme lyase.</text>
</comment>
<evidence type="ECO:0000256" key="2">
    <source>
        <dbReference type="ARBA" id="ARBA00022617"/>
    </source>
</evidence>
<dbReference type="Pfam" id="PF03918">
    <property type="entry name" value="CcmH"/>
    <property type="match status" value="1"/>
</dbReference>
<keyword evidence="3 5" id="KW-0479">Metal-binding</keyword>
<dbReference type="OrthoDB" id="121848at2"/>
<evidence type="ECO:0000313" key="7">
    <source>
        <dbReference type="EMBL" id="OIJ20405.1"/>
    </source>
</evidence>